<evidence type="ECO:0000256" key="2">
    <source>
        <dbReference type="ARBA" id="ARBA00023002"/>
    </source>
</evidence>
<gene>
    <name evidence="6" type="ORF">ACFQZU_01770</name>
</gene>
<keyword evidence="2" id="KW-0560">Oxidoreductase</keyword>
<evidence type="ECO:0000313" key="6">
    <source>
        <dbReference type="EMBL" id="MFD0800047.1"/>
    </source>
</evidence>
<proteinExistence type="predicted"/>
<dbReference type="InterPro" id="IPR050411">
    <property type="entry name" value="AlphaKG_dependent_hydroxylases"/>
</dbReference>
<keyword evidence="4" id="KW-0045">Antibiotic biosynthesis</keyword>
<comment type="cofactor">
    <cofactor evidence="1">
        <name>Fe(2+)</name>
        <dbReference type="ChEBI" id="CHEBI:29033"/>
    </cofactor>
</comment>
<accession>A0ABW3B9M2</accession>
<dbReference type="SUPFAM" id="SSF51197">
    <property type="entry name" value="Clavaminate synthase-like"/>
    <property type="match status" value="1"/>
</dbReference>
<keyword evidence="3" id="KW-0408">Iron</keyword>
<evidence type="ECO:0000313" key="7">
    <source>
        <dbReference type="Proteomes" id="UP001596956"/>
    </source>
</evidence>
<dbReference type="Proteomes" id="UP001596956">
    <property type="component" value="Unassembled WGS sequence"/>
</dbReference>
<dbReference type="PANTHER" id="PTHR10696:SF56">
    <property type="entry name" value="TAUD_TFDA-LIKE DOMAIN-CONTAINING PROTEIN"/>
    <property type="match status" value="1"/>
</dbReference>
<evidence type="ECO:0000256" key="3">
    <source>
        <dbReference type="ARBA" id="ARBA00023004"/>
    </source>
</evidence>
<keyword evidence="7" id="KW-1185">Reference proteome</keyword>
<name>A0ABW3B9M2_9ACTN</name>
<evidence type="ECO:0000256" key="1">
    <source>
        <dbReference type="ARBA" id="ARBA00001954"/>
    </source>
</evidence>
<organism evidence="6 7">
    <name type="scientific">Streptomonospora algeriensis</name>
    <dbReference type="NCBI Taxonomy" id="995084"/>
    <lineage>
        <taxon>Bacteria</taxon>
        <taxon>Bacillati</taxon>
        <taxon>Actinomycetota</taxon>
        <taxon>Actinomycetes</taxon>
        <taxon>Streptosporangiales</taxon>
        <taxon>Nocardiopsidaceae</taxon>
        <taxon>Streptomonospora</taxon>
    </lineage>
</organism>
<dbReference type="GO" id="GO:0051213">
    <property type="term" value="F:dioxygenase activity"/>
    <property type="evidence" value="ECO:0007669"/>
    <property type="project" value="UniProtKB-KW"/>
</dbReference>
<keyword evidence="6" id="KW-0223">Dioxygenase</keyword>
<reference evidence="7" key="1">
    <citation type="journal article" date="2019" name="Int. J. Syst. Evol. Microbiol.">
        <title>The Global Catalogue of Microorganisms (GCM) 10K type strain sequencing project: providing services to taxonomists for standard genome sequencing and annotation.</title>
        <authorList>
            <consortium name="The Broad Institute Genomics Platform"/>
            <consortium name="The Broad Institute Genome Sequencing Center for Infectious Disease"/>
            <person name="Wu L."/>
            <person name="Ma J."/>
        </authorList>
    </citation>
    <scope>NUCLEOTIDE SEQUENCE [LARGE SCALE GENOMIC DNA]</scope>
    <source>
        <strain evidence="7">CCUG 63369</strain>
    </source>
</reference>
<dbReference type="Gene3D" id="3.60.130.10">
    <property type="entry name" value="Clavaminate synthase-like"/>
    <property type="match status" value="1"/>
</dbReference>
<dbReference type="PANTHER" id="PTHR10696">
    <property type="entry name" value="GAMMA-BUTYROBETAINE HYDROXYLASE-RELATED"/>
    <property type="match status" value="1"/>
</dbReference>
<evidence type="ECO:0000256" key="4">
    <source>
        <dbReference type="ARBA" id="ARBA00023194"/>
    </source>
</evidence>
<feature type="domain" description="TauD/TfdA-like" evidence="5">
    <location>
        <begin position="8"/>
        <end position="294"/>
    </location>
</feature>
<sequence>MALAFDEDIDMAAWVHEHRDHLRDELYRHGALLLRSPQRPDFDGVYNSFSGKPIDYQGGAAIRSRVNESTYTASEYPEELDIRQHSEFCYSHDWPMLLFFQCDIEPTDRGQTPLTDNRLLMREIPEEIRREFAERGLLYVRGYGYNRTWQRSYETDSREEVEAVCAAEGRRVEWIGDDQLRTYERRDAIARHPVTGEEVWFNYAHGFHISRMDSGIREALSTSPDDTDEQLWPNNVYWGDGSEIDGEIIGIVNDAVERCTGQFDWREGDILIVDNMLAAHGRRPFSGPRRILLKMAESYGETQVVQA</sequence>
<protein>
    <submittedName>
        <fullName evidence="6">TauD/TfdA family dioxygenase</fullName>
    </submittedName>
</protein>
<dbReference type="EMBL" id="JBHTHR010000018">
    <property type="protein sequence ID" value="MFD0800047.1"/>
    <property type="molecule type" value="Genomic_DNA"/>
</dbReference>
<evidence type="ECO:0000259" key="5">
    <source>
        <dbReference type="Pfam" id="PF02668"/>
    </source>
</evidence>
<dbReference type="InterPro" id="IPR042098">
    <property type="entry name" value="TauD-like_sf"/>
</dbReference>
<dbReference type="Pfam" id="PF02668">
    <property type="entry name" value="TauD"/>
    <property type="match status" value="1"/>
</dbReference>
<comment type="caution">
    <text evidence="6">The sequence shown here is derived from an EMBL/GenBank/DDBJ whole genome shotgun (WGS) entry which is preliminary data.</text>
</comment>
<dbReference type="InterPro" id="IPR003819">
    <property type="entry name" value="TauD/TfdA-like"/>
</dbReference>